<reference evidence="11" key="1">
    <citation type="submission" date="2021-07" db="EMBL/GenBank/DDBJ databases">
        <authorList>
            <person name="Catto M.A."/>
            <person name="Jacobson A."/>
            <person name="Kennedy G."/>
            <person name="Labadie P."/>
            <person name="Hunt B.G."/>
            <person name="Srinivasan R."/>
        </authorList>
    </citation>
    <scope>NUCLEOTIDE SEQUENCE</scope>
    <source>
        <strain evidence="11">PL_HMW_Pooled</strain>
        <tissue evidence="11">Head</tissue>
    </source>
</reference>
<feature type="transmembrane region" description="Helical" evidence="9">
    <location>
        <begin position="34"/>
        <end position="54"/>
    </location>
</feature>
<dbReference type="GO" id="GO:0008188">
    <property type="term" value="F:neuropeptide receptor activity"/>
    <property type="evidence" value="ECO:0007669"/>
    <property type="project" value="TreeGrafter"/>
</dbReference>
<evidence type="ECO:0000256" key="6">
    <source>
        <dbReference type="ARBA" id="ARBA00023170"/>
    </source>
</evidence>
<dbReference type="GO" id="GO:0005886">
    <property type="term" value="C:plasma membrane"/>
    <property type="evidence" value="ECO:0007669"/>
    <property type="project" value="TreeGrafter"/>
</dbReference>
<feature type="compositionally biased region" description="Pro residues" evidence="8">
    <location>
        <begin position="327"/>
        <end position="339"/>
    </location>
</feature>
<keyword evidence="7" id="KW-0807">Transducer</keyword>
<feature type="compositionally biased region" description="Basic and acidic residues" evidence="8">
    <location>
        <begin position="89"/>
        <end position="104"/>
    </location>
</feature>
<accession>A0AAE1HQ81</accession>
<keyword evidence="3 9" id="KW-1133">Transmembrane helix</keyword>
<keyword evidence="6 11" id="KW-0675">Receptor</keyword>
<evidence type="ECO:0000256" key="5">
    <source>
        <dbReference type="ARBA" id="ARBA00023136"/>
    </source>
</evidence>
<feature type="region of interest" description="Disordered" evidence="8">
    <location>
        <begin position="89"/>
        <end position="128"/>
    </location>
</feature>
<evidence type="ECO:0000256" key="8">
    <source>
        <dbReference type="SAM" id="MobiDB-lite"/>
    </source>
</evidence>
<dbReference type="PROSITE" id="PS50262">
    <property type="entry name" value="G_PROTEIN_RECEP_F1_2"/>
    <property type="match status" value="1"/>
</dbReference>
<keyword evidence="5 9" id="KW-0472">Membrane</keyword>
<dbReference type="InterPro" id="IPR017452">
    <property type="entry name" value="GPCR_Rhodpsn_7TM"/>
</dbReference>
<keyword evidence="12" id="KW-1185">Reference proteome</keyword>
<dbReference type="Gene3D" id="1.20.1070.10">
    <property type="entry name" value="Rhodopsin 7-helix transmembrane proteins"/>
    <property type="match status" value="1"/>
</dbReference>
<comment type="caution">
    <text evidence="11">The sequence shown here is derived from an EMBL/GenBank/DDBJ whole genome shotgun (WGS) entry which is preliminary data.</text>
</comment>
<evidence type="ECO:0000256" key="1">
    <source>
        <dbReference type="ARBA" id="ARBA00004141"/>
    </source>
</evidence>
<dbReference type="AlphaFoldDB" id="A0AAE1HQ81"/>
<dbReference type="SUPFAM" id="SSF81321">
    <property type="entry name" value="Family A G protein-coupled receptor-like"/>
    <property type="match status" value="1"/>
</dbReference>
<evidence type="ECO:0000313" key="12">
    <source>
        <dbReference type="Proteomes" id="UP001219518"/>
    </source>
</evidence>
<proteinExistence type="predicted"/>
<keyword evidence="2 9" id="KW-0812">Transmembrane</keyword>
<evidence type="ECO:0000313" key="11">
    <source>
        <dbReference type="EMBL" id="KAK3925495.1"/>
    </source>
</evidence>
<evidence type="ECO:0000256" key="9">
    <source>
        <dbReference type="SAM" id="Phobius"/>
    </source>
</evidence>
<feature type="compositionally biased region" description="Low complexity" evidence="8">
    <location>
        <begin position="107"/>
        <end position="119"/>
    </location>
</feature>
<dbReference type="PANTHER" id="PTHR24243:SF208">
    <property type="entry name" value="PYROKININ-1 RECEPTOR"/>
    <property type="match status" value="1"/>
</dbReference>
<evidence type="ECO:0000256" key="3">
    <source>
        <dbReference type="ARBA" id="ARBA00022989"/>
    </source>
</evidence>
<evidence type="ECO:0000256" key="7">
    <source>
        <dbReference type="ARBA" id="ARBA00023224"/>
    </source>
</evidence>
<sequence length="358" mass="38716">MCWAPFHAQRLIAVYVDPGSTPEEEERFATMFNIVTYISGVLYFMSTMINPILYHSMSNKFKEAFWDTIYRDFHGFNCITIPEHWKKKQESRYNTRRGQQDCSRRNGTSTGDQQGGQQASRRRRNSSSMFELQPLGSTSAAATATATTSAVVSADAQSSLSSRMGRSAVVDVNKLHNGLYLNGGRSASGLPPLLRSQSMYSATPVERQRPGPGRRTRTVGVLDDTAVRTQVSARATLLLGRRSEAVLGVLGLAVGEDGGGGPRASLRLELPPGAAPGRRRAKDALDPSALDAIVPYPCTPPGSAPSRSPPGSPPPSPQYIPLRSPGATPPSPMSPPYLPPRIVELYLKNEPVPAPGWV</sequence>
<protein>
    <submittedName>
        <fullName evidence="11">Pyrokinin-1 receptor</fullName>
    </submittedName>
</protein>
<feature type="compositionally biased region" description="Pro residues" evidence="8">
    <location>
        <begin position="297"/>
        <end position="318"/>
    </location>
</feature>
<comment type="subcellular location">
    <subcellularLocation>
        <location evidence="1">Membrane</location>
        <topology evidence="1">Multi-pass membrane protein</topology>
    </subcellularLocation>
</comment>
<organism evidence="11 12">
    <name type="scientific">Frankliniella fusca</name>
    <dbReference type="NCBI Taxonomy" id="407009"/>
    <lineage>
        <taxon>Eukaryota</taxon>
        <taxon>Metazoa</taxon>
        <taxon>Ecdysozoa</taxon>
        <taxon>Arthropoda</taxon>
        <taxon>Hexapoda</taxon>
        <taxon>Insecta</taxon>
        <taxon>Pterygota</taxon>
        <taxon>Neoptera</taxon>
        <taxon>Paraneoptera</taxon>
        <taxon>Thysanoptera</taxon>
        <taxon>Terebrantia</taxon>
        <taxon>Thripoidea</taxon>
        <taxon>Thripidae</taxon>
        <taxon>Frankliniella</taxon>
    </lineage>
</organism>
<evidence type="ECO:0000256" key="2">
    <source>
        <dbReference type="ARBA" id="ARBA00022692"/>
    </source>
</evidence>
<feature type="domain" description="G-protein coupled receptors family 1 profile" evidence="10">
    <location>
        <begin position="1"/>
        <end position="54"/>
    </location>
</feature>
<dbReference type="Proteomes" id="UP001219518">
    <property type="component" value="Unassembled WGS sequence"/>
</dbReference>
<name>A0AAE1HQ81_9NEOP</name>
<evidence type="ECO:0000256" key="4">
    <source>
        <dbReference type="ARBA" id="ARBA00023040"/>
    </source>
</evidence>
<feature type="region of interest" description="Disordered" evidence="8">
    <location>
        <begin position="256"/>
        <end position="339"/>
    </location>
</feature>
<keyword evidence="4" id="KW-0297">G-protein coupled receptor</keyword>
<evidence type="ECO:0000259" key="10">
    <source>
        <dbReference type="PROSITE" id="PS50262"/>
    </source>
</evidence>
<dbReference type="PANTHER" id="PTHR24243">
    <property type="entry name" value="G-PROTEIN COUPLED RECEPTOR"/>
    <property type="match status" value="1"/>
</dbReference>
<gene>
    <name evidence="11" type="ORF">KUF71_013702</name>
</gene>
<dbReference type="EMBL" id="JAHWGI010001227">
    <property type="protein sequence ID" value="KAK3925495.1"/>
    <property type="molecule type" value="Genomic_DNA"/>
</dbReference>
<reference evidence="11" key="2">
    <citation type="journal article" date="2023" name="BMC Genomics">
        <title>Pest status, molecular evolution, and epigenetic factors derived from the genome assembly of Frankliniella fusca, a thysanopteran phytovirus vector.</title>
        <authorList>
            <person name="Catto M.A."/>
            <person name="Labadie P.E."/>
            <person name="Jacobson A.L."/>
            <person name="Kennedy G.G."/>
            <person name="Srinivasan R."/>
            <person name="Hunt B.G."/>
        </authorList>
    </citation>
    <scope>NUCLEOTIDE SEQUENCE</scope>
    <source>
        <strain evidence="11">PL_HMW_Pooled</strain>
    </source>
</reference>